<dbReference type="EMBL" id="AP019831">
    <property type="protein sequence ID" value="BBM45254.1"/>
    <property type="molecule type" value="Genomic_DNA"/>
</dbReference>
<evidence type="ECO:0000313" key="2">
    <source>
        <dbReference type="Proteomes" id="UP000422644"/>
    </source>
</evidence>
<organism evidence="1 2">
    <name type="scientific">Leptotrichia trevisanii</name>
    <dbReference type="NCBI Taxonomy" id="109328"/>
    <lineage>
        <taxon>Bacteria</taxon>
        <taxon>Fusobacteriati</taxon>
        <taxon>Fusobacteriota</taxon>
        <taxon>Fusobacteriia</taxon>
        <taxon>Fusobacteriales</taxon>
        <taxon>Leptotrichiaceae</taxon>
        <taxon>Leptotrichia</taxon>
    </lineage>
</organism>
<evidence type="ECO:0000313" key="1">
    <source>
        <dbReference type="EMBL" id="BBM45254.1"/>
    </source>
</evidence>
<evidence type="ECO:0008006" key="3">
    <source>
        <dbReference type="Google" id="ProtNLM"/>
    </source>
</evidence>
<reference evidence="1 2" key="1">
    <citation type="submission" date="2019-07" db="EMBL/GenBank/DDBJ databases">
        <title>Complete Genome Sequence of Leptotrichia trevisanii Strain JMUB3870.</title>
        <authorList>
            <person name="Watanabe S."/>
            <person name="Cui L."/>
        </authorList>
    </citation>
    <scope>NUCLEOTIDE SEQUENCE [LARGE SCALE GENOMIC DNA]</scope>
    <source>
        <strain evidence="1 2">JMUB3870</strain>
    </source>
</reference>
<accession>A0A510K182</accession>
<dbReference type="RefSeq" id="WP_232055998.1">
    <property type="nucleotide sequence ID" value="NZ_AP019831.1"/>
</dbReference>
<keyword evidence="2" id="KW-1185">Reference proteome</keyword>
<protein>
    <recommendedName>
        <fullName evidence="3">HEAT repeat domain-containing protein</fullName>
    </recommendedName>
</protein>
<gene>
    <name evidence="1" type="ORF">JMUB3870_1372</name>
</gene>
<dbReference type="InterPro" id="IPR016024">
    <property type="entry name" value="ARM-type_fold"/>
</dbReference>
<dbReference type="Proteomes" id="UP000422644">
    <property type="component" value="Chromosome"/>
</dbReference>
<dbReference type="AlphaFoldDB" id="A0A510K182"/>
<name>A0A510K182_9FUSO</name>
<proteinExistence type="predicted"/>
<dbReference type="SUPFAM" id="SSF48371">
    <property type="entry name" value="ARM repeat"/>
    <property type="match status" value="1"/>
</dbReference>
<sequence length="250" mass="29943">MEKIGIRSEGNVVKDKYPNMPMPEKSSGWGYKFVRFKEEKRQINIQLGQEGGKGLEIFNQNLKNYEFIKEINYEMEAKNNKLLNIMIELMKSKNKNEIKNKFNINDKEKVKIIKKGLEEAYDEKDEDKLYYVCSAIWEFNLHTEEWIDILCKLSKENWHNKHEDFASYFQEMRLPRTIDCIYELATSNFEKYRWDDNFSLVRKCCFALGDINTPKAKEKLELLLQSEEETIREHAMEQLKRCDFTNKDVE</sequence>